<feature type="domain" description="DUF6468" evidence="3">
    <location>
        <begin position="35"/>
        <end position="105"/>
    </location>
</feature>
<sequence>MSVTTAINLALVLMCLLVMIQAMRMDRRIRALRDGQLERAVEALDNSTQQARLVLAELKRVLSTDAVAYGEIIEISRELRDELSLMIGVGNSVADRILDASDKARDPDPARGRPVSRPAASWVDEMEAEPAQDPAPVIASEAAAAAEEGRDLRSIVFSLSSRRGNRVA</sequence>
<dbReference type="Pfam" id="PF20072">
    <property type="entry name" value="DUF6468"/>
    <property type="match status" value="1"/>
</dbReference>
<evidence type="ECO:0000256" key="1">
    <source>
        <dbReference type="SAM" id="MobiDB-lite"/>
    </source>
</evidence>
<dbReference type="InterPro" id="IPR045531">
    <property type="entry name" value="DUF6468"/>
</dbReference>
<comment type="caution">
    <text evidence="4">The sequence shown here is derived from an EMBL/GenBank/DDBJ whole genome shotgun (WGS) entry which is preliminary data.</text>
</comment>
<protein>
    <recommendedName>
        <fullName evidence="3">DUF6468 domain-containing protein</fullName>
    </recommendedName>
</protein>
<evidence type="ECO:0000313" key="5">
    <source>
        <dbReference type="Proteomes" id="UP000648075"/>
    </source>
</evidence>
<reference evidence="4" key="2">
    <citation type="submission" date="2020-09" db="EMBL/GenBank/DDBJ databases">
        <authorList>
            <person name="Sun Q."/>
            <person name="Kim S."/>
        </authorList>
    </citation>
    <scope>NUCLEOTIDE SEQUENCE</scope>
    <source>
        <strain evidence="4">KCTC 32255</strain>
    </source>
</reference>
<evidence type="ECO:0000313" key="4">
    <source>
        <dbReference type="EMBL" id="GGZ00222.1"/>
    </source>
</evidence>
<dbReference type="Proteomes" id="UP000648075">
    <property type="component" value="Unassembled WGS sequence"/>
</dbReference>
<proteinExistence type="predicted"/>
<keyword evidence="5" id="KW-1185">Reference proteome</keyword>
<dbReference type="RefSeq" id="WP_189620421.1">
    <property type="nucleotide sequence ID" value="NZ_BMZA01000003.1"/>
</dbReference>
<dbReference type="AlphaFoldDB" id="A0A918PE40"/>
<name>A0A918PE40_9SPHN</name>
<gene>
    <name evidence="4" type="ORF">GCM10011614_14060</name>
</gene>
<feature type="transmembrane region" description="Helical" evidence="2">
    <location>
        <begin position="6"/>
        <end position="23"/>
    </location>
</feature>
<feature type="region of interest" description="Disordered" evidence="1">
    <location>
        <begin position="100"/>
        <end position="134"/>
    </location>
</feature>
<accession>A0A918PE40</accession>
<evidence type="ECO:0000256" key="2">
    <source>
        <dbReference type="SAM" id="Phobius"/>
    </source>
</evidence>
<reference evidence="4" key="1">
    <citation type="journal article" date="2014" name="Int. J. Syst. Evol. Microbiol.">
        <title>Complete genome sequence of Corynebacterium casei LMG S-19264T (=DSM 44701T), isolated from a smear-ripened cheese.</title>
        <authorList>
            <consortium name="US DOE Joint Genome Institute (JGI-PGF)"/>
            <person name="Walter F."/>
            <person name="Albersmeier A."/>
            <person name="Kalinowski J."/>
            <person name="Ruckert C."/>
        </authorList>
    </citation>
    <scope>NUCLEOTIDE SEQUENCE</scope>
    <source>
        <strain evidence="4">KCTC 32255</strain>
    </source>
</reference>
<feature type="compositionally biased region" description="Basic and acidic residues" evidence="1">
    <location>
        <begin position="100"/>
        <end position="111"/>
    </location>
</feature>
<keyword evidence="2" id="KW-1133">Transmembrane helix</keyword>
<organism evidence="4 5">
    <name type="scientific">Novosphingobium colocasiae</name>
    <dbReference type="NCBI Taxonomy" id="1256513"/>
    <lineage>
        <taxon>Bacteria</taxon>
        <taxon>Pseudomonadati</taxon>
        <taxon>Pseudomonadota</taxon>
        <taxon>Alphaproteobacteria</taxon>
        <taxon>Sphingomonadales</taxon>
        <taxon>Sphingomonadaceae</taxon>
        <taxon>Novosphingobium</taxon>
    </lineage>
</organism>
<keyword evidence="2" id="KW-0472">Membrane</keyword>
<keyword evidence="2" id="KW-0812">Transmembrane</keyword>
<evidence type="ECO:0000259" key="3">
    <source>
        <dbReference type="Pfam" id="PF20072"/>
    </source>
</evidence>
<dbReference type="EMBL" id="BMZA01000003">
    <property type="protein sequence ID" value="GGZ00222.1"/>
    <property type="molecule type" value="Genomic_DNA"/>
</dbReference>